<sequence length="379" mass="42648">MWVQMFPAMVMIASTLGPLLGNTIDNRALGQNHWFTLICILVFYWLVTILNLKFDMAKLGGAVGIWLGVYLPISFMILTGFLAFLKLGISPTSILGSFKPSKLVPDLSDYQSLKYISAVVFIFTGISTTGVYAPRLKNLTKTFTRGLSIAVLVIVLMNFFNSFLIANAIPHGQAELTDITQPVIIYCQILHWPSWIVQIFSGFAFIGVLVQLSTWVTAPSQTIIEVANDGLLPPKWGWYRHNQYGVSKNIVLTQAIAITLFALLYALPNINSVFLMLVNTAVFLYCMVYIIIAIAYLILRYQYHGERPFNVDRHGNSRAWLVAILLILGIIICFISTIITTKVLDSVIMISISILLFVIPLIVERYKKPSWLNDLHRNY</sequence>
<comment type="subcellular location">
    <subcellularLocation>
        <location evidence="1">Cell membrane</location>
        <topology evidence="1">Multi-pass membrane protein</topology>
    </subcellularLocation>
</comment>
<feature type="transmembrane region" description="Helical" evidence="7">
    <location>
        <begin position="189"/>
        <end position="210"/>
    </location>
</feature>
<dbReference type="Pfam" id="PF13520">
    <property type="entry name" value="AA_permease_2"/>
    <property type="match status" value="1"/>
</dbReference>
<dbReference type="GO" id="GO:0022857">
    <property type="term" value="F:transmembrane transporter activity"/>
    <property type="evidence" value="ECO:0007669"/>
    <property type="project" value="InterPro"/>
</dbReference>
<dbReference type="AlphaFoldDB" id="H4GJZ9"/>
<evidence type="ECO:0000256" key="3">
    <source>
        <dbReference type="ARBA" id="ARBA00022475"/>
    </source>
</evidence>
<name>H4GJZ9_9LACO</name>
<evidence type="ECO:0000313" key="8">
    <source>
        <dbReference type="EMBL" id="EHS85881.1"/>
    </source>
</evidence>
<evidence type="ECO:0000256" key="6">
    <source>
        <dbReference type="ARBA" id="ARBA00023136"/>
    </source>
</evidence>
<dbReference type="PIRSF" id="PIRSF006060">
    <property type="entry name" value="AA_transporter"/>
    <property type="match status" value="1"/>
</dbReference>
<dbReference type="STRING" id="1144300.PS3_11012"/>
<feature type="transmembrane region" description="Helical" evidence="7">
    <location>
        <begin position="250"/>
        <end position="267"/>
    </location>
</feature>
<feature type="transmembrane region" description="Helical" evidence="7">
    <location>
        <begin position="346"/>
        <end position="363"/>
    </location>
</feature>
<keyword evidence="5 7" id="KW-1133">Transmembrane helix</keyword>
<keyword evidence="4 7" id="KW-0812">Transmembrane</keyword>
<dbReference type="PANTHER" id="PTHR42770:SF15">
    <property type="entry name" value="GLUTAMATE_GAMMA-AMINOBUTYRATE ANTIPORTER-RELATED"/>
    <property type="match status" value="1"/>
</dbReference>
<dbReference type="Gene3D" id="1.20.1740.10">
    <property type="entry name" value="Amino acid/polyamine transporter I"/>
    <property type="match status" value="1"/>
</dbReference>
<gene>
    <name evidence="8" type="ORF">PS3_11012</name>
</gene>
<feature type="transmembrane region" description="Helical" evidence="7">
    <location>
        <begin position="64"/>
        <end position="85"/>
    </location>
</feature>
<dbReference type="PATRIC" id="fig|1144300.3.peg.1215"/>
<evidence type="ECO:0000256" key="2">
    <source>
        <dbReference type="ARBA" id="ARBA00022448"/>
    </source>
</evidence>
<protein>
    <submittedName>
        <fullName evidence="8">Tyrosine permease</fullName>
    </submittedName>
</protein>
<evidence type="ECO:0000256" key="5">
    <source>
        <dbReference type="ARBA" id="ARBA00022989"/>
    </source>
</evidence>
<accession>H4GJZ9</accession>
<dbReference type="PANTHER" id="PTHR42770">
    <property type="entry name" value="AMINO ACID TRANSPORTER-RELATED"/>
    <property type="match status" value="1"/>
</dbReference>
<dbReference type="Proteomes" id="UP000004567">
    <property type="component" value="Unassembled WGS sequence"/>
</dbReference>
<dbReference type="EMBL" id="AICN01000052">
    <property type="protein sequence ID" value="EHS85881.1"/>
    <property type="molecule type" value="Genomic_DNA"/>
</dbReference>
<feature type="transmembrane region" description="Helical" evidence="7">
    <location>
        <begin position="115"/>
        <end position="134"/>
    </location>
</feature>
<dbReference type="InterPro" id="IPR050367">
    <property type="entry name" value="APC_superfamily"/>
</dbReference>
<dbReference type="InterPro" id="IPR002293">
    <property type="entry name" value="AA/rel_permease1"/>
</dbReference>
<organism evidence="8 9">
    <name type="scientific">Limosilactobacillus gastricus PS3</name>
    <dbReference type="NCBI Taxonomy" id="1144300"/>
    <lineage>
        <taxon>Bacteria</taxon>
        <taxon>Bacillati</taxon>
        <taxon>Bacillota</taxon>
        <taxon>Bacilli</taxon>
        <taxon>Lactobacillales</taxon>
        <taxon>Lactobacillaceae</taxon>
        <taxon>Limosilactobacillus</taxon>
    </lineage>
</organism>
<comment type="caution">
    <text evidence="8">The sequence shown here is derived from an EMBL/GenBank/DDBJ whole genome shotgun (WGS) entry which is preliminary data.</text>
</comment>
<feature type="transmembrane region" description="Helical" evidence="7">
    <location>
        <begin position="31"/>
        <end position="52"/>
    </location>
</feature>
<reference evidence="8 9" key="1">
    <citation type="journal article" date="2013" name="Genome Announc.">
        <title>Genome Sequence of Lactobacillus gastricus PS3, a Strain Isolated from Human Milk.</title>
        <authorList>
            <person name="Martin V."/>
            <person name="Cardenas N."/>
            <person name="Jimenez E."/>
            <person name="Maldonado A."/>
            <person name="Rodriguez J.M."/>
            <person name="Fernandez L."/>
        </authorList>
    </citation>
    <scope>NUCLEOTIDE SEQUENCE [LARGE SCALE GENOMIC DNA]</scope>
    <source>
        <strain evidence="8 9">PS3</strain>
    </source>
</reference>
<feature type="transmembrane region" description="Helical" evidence="7">
    <location>
        <begin position="146"/>
        <end position="169"/>
    </location>
</feature>
<proteinExistence type="predicted"/>
<keyword evidence="2" id="KW-0813">Transport</keyword>
<evidence type="ECO:0000256" key="4">
    <source>
        <dbReference type="ARBA" id="ARBA00022692"/>
    </source>
</evidence>
<keyword evidence="6 7" id="KW-0472">Membrane</keyword>
<feature type="transmembrane region" description="Helical" evidence="7">
    <location>
        <begin position="273"/>
        <end position="299"/>
    </location>
</feature>
<dbReference type="GO" id="GO:0005886">
    <property type="term" value="C:plasma membrane"/>
    <property type="evidence" value="ECO:0007669"/>
    <property type="project" value="UniProtKB-SubCell"/>
</dbReference>
<evidence type="ECO:0000256" key="1">
    <source>
        <dbReference type="ARBA" id="ARBA00004651"/>
    </source>
</evidence>
<keyword evidence="3" id="KW-1003">Cell membrane</keyword>
<evidence type="ECO:0000256" key="7">
    <source>
        <dbReference type="SAM" id="Phobius"/>
    </source>
</evidence>
<feature type="transmembrane region" description="Helical" evidence="7">
    <location>
        <begin position="319"/>
        <end position="340"/>
    </location>
</feature>
<evidence type="ECO:0000313" key="9">
    <source>
        <dbReference type="Proteomes" id="UP000004567"/>
    </source>
</evidence>